<evidence type="ECO:0000313" key="10">
    <source>
        <dbReference type="Proteomes" id="UP000291000"/>
    </source>
</evidence>
<dbReference type="GO" id="GO:0005509">
    <property type="term" value="F:calcium ion binding"/>
    <property type="evidence" value="ECO:0007669"/>
    <property type="project" value="InterPro"/>
</dbReference>
<dbReference type="Proteomes" id="UP000291000">
    <property type="component" value="Unassembled WGS sequence"/>
</dbReference>
<dbReference type="SMART" id="SM00181">
    <property type="entry name" value="EGF"/>
    <property type="match status" value="1"/>
</dbReference>
<reference evidence="9" key="3">
    <citation type="submission" date="2025-09" db="UniProtKB">
        <authorList>
            <consortium name="Ensembl"/>
        </authorList>
    </citation>
    <scope>IDENTIFICATION</scope>
</reference>
<dbReference type="InterPro" id="IPR049883">
    <property type="entry name" value="NOTCH1_EGF-like"/>
</dbReference>
<feature type="region of interest" description="Disordered" evidence="7">
    <location>
        <begin position="81"/>
        <end position="149"/>
    </location>
</feature>
<reference evidence="10" key="1">
    <citation type="submission" date="2016-04" db="EMBL/GenBank/DDBJ databases">
        <title>Polished mammalian reference genomes with single-molecule sequencing and chromosome conformation capture applied to the Capra hircus genome.</title>
        <authorList>
            <person name="Bickhart D.M."/>
            <person name="Koren S."/>
            <person name="Rosen B."/>
            <person name="Hastie A."/>
            <person name="Liachko I."/>
            <person name="Sullivan S.T."/>
            <person name="Burton J."/>
            <person name="Sayre B.L."/>
            <person name="Huson H.J."/>
            <person name="Lee J."/>
            <person name="Lam E."/>
            <person name="Kelley C.M."/>
            <person name="Hutchison J.L."/>
            <person name="Zhou Y."/>
            <person name="Sun J."/>
            <person name="Crisa A."/>
            <person name="Schwartz J.C."/>
            <person name="Hammond J.A."/>
            <person name="Schroeder S.G."/>
            <person name="Liu G.E."/>
            <person name="Dunham M."/>
            <person name="Shendure J."/>
            <person name="Sonstegard T.S."/>
            <person name="Phillippy A.M."/>
            <person name="Van Tassell C.P."/>
            <person name="Smith T.P."/>
        </authorList>
    </citation>
    <scope>NUCLEOTIDE SEQUENCE [LARGE SCALE GENOMIC DNA]</scope>
</reference>
<dbReference type="PROSITE" id="PS01187">
    <property type="entry name" value="EGF_CA"/>
    <property type="match status" value="1"/>
</dbReference>
<keyword evidence="2" id="KW-0732">Signal</keyword>
<dbReference type="PANTHER" id="PTHR24050:SF24">
    <property type="entry name" value="EPIDERMAL GROWTH FACTOR-LIKE PROTEIN 6"/>
    <property type="match status" value="1"/>
</dbReference>
<sequence length="157" mass="17956">MWLFAFSDINECAANTHACSLHANCLNTQGSFKCKCKQGYKGSGLQCALIPENSVKEFLRAPGTIKDRIKKLLAHKNNMRKKIKMKNIAEPRGTPTPKVDSEPFSSEESISRDGNPHREKKRNGYRKKERLEDENIDENHVEQEQSLRGDVFCEYQV</sequence>
<dbReference type="FunFam" id="2.10.25.10:FF:000038">
    <property type="entry name" value="Fibrillin 2"/>
    <property type="match status" value="1"/>
</dbReference>
<reference evidence="9" key="2">
    <citation type="submission" date="2025-08" db="UniProtKB">
        <authorList>
            <consortium name="Ensembl"/>
        </authorList>
    </citation>
    <scope>IDENTIFICATION</scope>
</reference>
<dbReference type="STRING" id="9925.ENSCHIP00000003008"/>
<evidence type="ECO:0000256" key="7">
    <source>
        <dbReference type="SAM" id="MobiDB-lite"/>
    </source>
</evidence>
<dbReference type="PANTHER" id="PTHR24050">
    <property type="entry name" value="PA14 DOMAIN-CONTAINING PROTEIN"/>
    <property type="match status" value="1"/>
</dbReference>
<feature type="domain" description="EGF-like" evidence="8">
    <location>
        <begin position="8"/>
        <end position="48"/>
    </location>
</feature>
<feature type="compositionally biased region" description="Basic residues" evidence="7">
    <location>
        <begin position="118"/>
        <end position="128"/>
    </location>
</feature>
<dbReference type="CDD" id="cd00054">
    <property type="entry name" value="EGF_CA"/>
    <property type="match status" value="1"/>
</dbReference>
<organism evidence="9 10">
    <name type="scientific">Capra hircus</name>
    <name type="common">Goat</name>
    <dbReference type="NCBI Taxonomy" id="9925"/>
    <lineage>
        <taxon>Eukaryota</taxon>
        <taxon>Metazoa</taxon>
        <taxon>Chordata</taxon>
        <taxon>Craniata</taxon>
        <taxon>Vertebrata</taxon>
        <taxon>Euteleostomi</taxon>
        <taxon>Mammalia</taxon>
        <taxon>Eutheria</taxon>
        <taxon>Laurasiatheria</taxon>
        <taxon>Artiodactyla</taxon>
        <taxon>Ruminantia</taxon>
        <taxon>Pecora</taxon>
        <taxon>Bovidae</taxon>
        <taxon>Caprinae</taxon>
        <taxon>Capra</taxon>
    </lineage>
</organism>
<keyword evidence="5" id="KW-0325">Glycoprotein</keyword>
<keyword evidence="1 6" id="KW-0245">EGF-like domain</keyword>
<name>A0A452DT68_CAPHI</name>
<dbReference type="PROSITE" id="PS01186">
    <property type="entry name" value="EGF_2"/>
    <property type="match status" value="1"/>
</dbReference>
<dbReference type="InterPro" id="IPR018097">
    <property type="entry name" value="EGF_Ca-bd_CS"/>
</dbReference>
<comment type="caution">
    <text evidence="6">Lacks conserved residue(s) required for the propagation of feature annotation.</text>
</comment>
<dbReference type="Ensembl" id="ENSCHIT00000009058.1">
    <property type="protein sequence ID" value="ENSCHIP00000003008.1"/>
    <property type="gene ID" value="ENSCHIG00000006806.1"/>
</dbReference>
<dbReference type="InterPro" id="IPR052235">
    <property type="entry name" value="Nephronectin_domain"/>
</dbReference>
<dbReference type="PROSITE" id="PS00010">
    <property type="entry name" value="ASX_HYDROXYL"/>
    <property type="match status" value="1"/>
</dbReference>
<dbReference type="InterPro" id="IPR000152">
    <property type="entry name" value="EGF-type_Asp/Asn_hydroxyl_site"/>
</dbReference>
<evidence type="ECO:0000256" key="4">
    <source>
        <dbReference type="ARBA" id="ARBA00023157"/>
    </source>
</evidence>
<evidence type="ECO:0000256" key="5">
    <source>
        <dbReference type="ARBA" id="ARBA00023180"/>
    </source>
</evidence>
<evidence type="ECO:0000256" key="6">
    <source>
        <dbReference type="PROSITE-ProRule" id="PRU00076"/>
    </source>
</evidence>
<dbReference type="InterPro" id="IPR000742">
    <property type="entry name" value="EGF"/>
</dbReference>
<keyword evidence="3" id="KW-0677">Repeat</keyword>
<feature type="compositionally biased region" description="Basic and acidic residues" evidence="7">
    <location>
        <begin position="129"/>
        <end position="147"/>
    </location>
</feature>
<dbReference type="InterPro" id="IPR001881">
    <property type="entry name" value="EGF-like_Ca-bd_dom"/>
</dbReference>
<evidence type="ECO:0000256" key="1">
    <source>
        <dbReference type="ARBA" id="ARBA00022536"/>
    </source>
</evidence>
<keyword evidence="4" id="KW-1015">Disulfide bond</keyword>
<dbReference type="AlphaFoldDB" id="A0A452DT68"/>
<dbReference type="Gene3D" id="2.10.25.10">
    <property type="entry name" value="Laminin"/>
    <property type="match status" value="1"/>
</dbReference>
<evidence type="ECO:0000256" key="3">
    <source>
        <dbReference type="ARBA" id="ARBA00022737"/>
    </source>
</evidence>
<dbReference type="SUPFAM" id="SSF57196">
    <property type="entry name" value="EGF/Laminin"/>
    <property type="match status" value="1"/>
</dbReference>
<keyword evidence="10" id="KW-1185">Reference proteome</keyword>
<evidence type="ECO:0000259" key="8">
    <source>
        <dbReference type="PROSITE" id="PS50026"/>
    </source>
</evidence>
<dbReference type="PROSITE" id="PS50026">
    <property type="entry name" value="EGF_3"/>
    <property type="match status" value="1"/>
</dbReference>
<evidence type="ECO:0000256" key="2">
    <source>
        <dbReference type="ARBA" id="ARBA00022729"/>
    </source>
</evidence>
<protein>
    <recommendedName>
        <fullName evidence="8">EGF-like domain-containing protein</fullName>
    </recommendedName>
</protein>
<evidence type="ECO:0000313" key="9">
    <source>
        <dbReference type="Ensembl" id="ENSCHIP00000003008.1"/>
    </source>
</evidence>
<dbReference type="Pfam" id="PF07645">
    <property type="entry name" value="EGF_CA"/>
    <property type="match status" value="1"/>
</dbReference>
<accession>A0A452DT68</accession>
<proteinExistence type="predicted"/>
<dbReference type="SMART" id="SM00179">
    <property type="entry name" value="EGF_CA"/>
    <property type="match status" value="1"/>
</dbReference>
<dbReference type="GeneTree" id="ENSGT00930000150973"/>